<dbReference type="OrthoDB" id="383937at2"/>
<name>A0A2T0B6N3_9CLOT</name>
<keyword evidence="1" id="KW-1003">Cell membrane</keyword>
<feature type="signal peptide" evidence="6">
    <location>
        <begin position="1"/>
        <end position="21"/>
    </location>
</feature>
<protein>
    <submittedName>
        <fullName evidence="7">Putative ABC transporter substrate-binding protein YesO</fullName>
    </submittedName>
</protein>
<keyword evidence="5" id="KW-0449">Lipoprotein</keyword>
<keyword evidence="4" id="KW-0564">Palmitate</keyword>
<feature type="chain" id="PRO_5039234415" evidence="6">
    <location>
        <begin position="22"/>
        <end position="463"/>
    </location>
</feature>
<dbReference type="PANTHER" id="PTHR43649">
    <property type="entry name" value="ARABINOSE-BINDING PROTEIN-RELATED"/>
    <property type="match status" value="1"/>
</dbReference>
<evidence type="ECO:0000313" key="8">
    <source>
        <dbReference type="Proteomes" id="UP000239706"/>
    </source>
</evidence>
<evidence type="ECO:0000256" key="1">
    <source>
        <dbReference type="ARBA" id="ARBA00022475"/>
    </source>
</evidence>
<sequence length="463" mass="51421">MNIRKVCAAVLATVMVASTLAGCGKTEKTNGESTGGKKDVVKIWTFPVEKDYKKNFQAIKEDFESKNKNITIEVEELSWQEGMKKFDTAINAGSPPDLMFVTPSAKYIQTGLAVPVEDYIDKEVLNDYFPSGLEYMKSDNKLYGLPLYMKLHTIGGNKKLLEEAGVDWRKIQKEGWTWDEFKQAAKKGTKKNADGKQQYGFVFHGAGGPSMSAELLDHMLMNNGLVNAVNNKNEYTYTDPKFLETLKFIRSLIDEGVMPKESNQITPQKRMEYLYSEQAMIIGKSMPYYEVTIGDNNAKVKDGKAPAGQKEVEFVLLPEPYNKGQQSVTPGGVDGYSMFKQKSYKGEVSQEEHLKNTAKVLVALTSGKAGASAAVLCLPQVTKSGNDMWKDKYTMKPENKAVVDEMFKNVPAPIQVDPDTAKKASKIKDEVIIPKYSALLSGEVTADAMYKAVQDQAKETFGK</sequence>
<accession>A0A2T0B6N3</accession>
<keyword evidence="8" id="KW-1185">Reference proteome</keyword>
<dbReference type="EMBL" id="PVXO01000023">
    <property type="protein sequence ID" value="PRR79549.1"/>
    <property type="molecule type" value="Genomic_DNA"/>
</dbReference>
<dbReference type="SUPFAM" id="SSF53850">
    <property type="entry name" value="Periplasmic binding protein-like II"/>
    <property type="match status" value="1"/>
</dbReference>
<dbReference type="Pfam" id="PF01547">
    <property type="entry name" value="SBP_bac_1"/>
    <property type="match status" value="1"/>
</dbReference>
<dbReference type="InterPro" id="IPR006059">
    <property type="entry name" value="SBP"/>
</dbReference>
<keyword evidence="3" id="KW-0472">Membrane</keyword>
<dbReference type="InterPro" id="IPR050490">
    <property type="entry name" value="Bact_solute-bd_prot1"/>
</dbReference>
<dbReference type="RefSeq" id="WP_106062920.1">
    <property type="nucleotide sequence ID" value="NZ_PVXO01000023.1"/>
</dbReference>
<dbReference type="Gene3D" id="3.40.190.10">
    <property type="entry name" value="Periplasmic binding protein-like II"/>
    <property type="match status" value="1"/>
</dbReference>
<dbReference type="PANTHER" id="PTHR43649:SF33">
    <property type="entry name" value="POLYGALACTURONAN_RHAMNOGALACTURONAN-BINDING PROTEIN YTCQ"/>
    <property type="match status" value="1"/>
</dbReference>
<evidence type="ECO:0000256" key="5">
    <source>
        <dbReference type="ARBA" id="ARBA00023288"/>
    </source>
</evidence>
<organism evidence="7 8">
    <name type="scientific">Clostridium liquoris</name>
    <dbReference type="NCBI Taxonomy" id="1289519"/>
    <lineage>
        <taxon>Bacteria</taxon>
        <taxon>Bacillati</taxon>
        <taxon>Bacillota</taxon>
        <taxon>Clostridia</taxon>
        <taxon>Eubacteriales</taxon>
        <taxon>Clostridiaceae</taxon>
        <taxon>Clostridium</taxon>
    </lineage>
</organism>
<dbReference type="AlphaFoldDB" id="A0A2T0B6N3"/>
<evidence type="ECO:0000256" key="6">
    <source>
        <dbReference type="SAM" id="SignalP"/>
    </source>
</evidence>
<keyword evidence="2 6" id="KW-0732">Signal</keyword>
<evidence type="ECO:0000256" key="4">
    <source>
        <dbReference type="ARBA" id="ARBA00023139"/>
    </source>
</evidence>
<comment type="caution">
    <text evidence="7">The sequence shown here is derived from an EMBL/GenBank/DDBJ whole genome shotgun (WGS) entry which is preliminary data.</text>
</comment>
<reference evidence="7 8" key="1">
    <citation type="submission" date="2018-03" db="EMBL/GenBank/DDBJ databases">
        <title>Genome sequence of Clostridium liquoris DSM 100320.</title>
        <authorList>
            <person name="Poehlein A."/>
            <person name="Daniel R."/>
        </authorList>
    </citation>
    <scope>NUCLEOTIDE SEQUENCE [LARGE SCALE GENOMIC DNA]</scope>
    <source>
        <strain evidence="7 8">DSM 100320</strain>
    </source>
</reference>
<evidence type="ECO:0000313" key="7">
    <source>
        <dbReference type="EMBL" id="PRR79549.1"/>
    </source>
</evidence>
<dbReference type="Proteomes" id="UP000239706">
    <property type="component" value="Unassembled WGS sequence"/>
</dbReference>
<gene>
    <name evidence="7" type="primary">yesO</name>
    <name evidence="7" type="ORF">CLLI_07550</name>
</gene>
<proteinExistence type="predicted"/>
<evidence type="ECO:0000256" key="3">
    <source>
        <dbReference type="ARBA" id="ARBA00023136"/>
    </source>
</evidence>
<evidence type="ECO:0000256" key="2">
    <source>
        <dbReference type="ARBA" id="ARBA00022729"/>
    </source>
</evidence>
<dbReference type="PROSITE" id="PS51257">
    <property type="entry name" value="PROKAR_LIPOPROTEIN"/>
    <property type="match status" value="1"/>
</dbReference>